<dbReference type="InterPro" id="IPR029066">
    <property type="entry name" value="PLP-binding_barrel"/>
</dbReference>
<dbReference type="SUPFAM" id="SSF51419">
    <property type="entry name" value="PLP-binding barrel"/>
    <property type="match status" value="1"/>
</dbReference>
<keyword evidence="4" id="KW-0620">Polyamine biosynthesis</keyword>
<dbReference type="CDD" id="cd00622">
    <property type="entry name" value="PLPDE_III_ODC"/>
    <property type="match status" value="1"/>
</dbReference>
<dbReference type="Pfam" id="PF02784">
    <property type="entry name" value="Orn_Arg_deC_N"/>
    <property type="match status" value="1"/>
</dbReference>
<evidence type="ECO:0000256" key="7">
    <source>
        <dbReference type="ARBA" id="ARBA00034138"/>
    </source>
</evidence>
<comment type="catalytic activity">
    <reaction evidence="9">
        <text>L-ornithine + H(+) = putrescine + CO2</text>
        <dbReference type="Rhea" id="RHEA:22964"/>
        <dbReference type="ChEBI" id="CHEBI:15378"/>
        <dbReference type="ChEBI" id="CHEBI:16526"/>
        <dbReference type="ChEBI" id="CHEBI:46911"/>
        <dbReference type="ChEBI" id="CHEBI:326268"/>
        <dbReference type="EC" id="4.1.1.17"/>
    </reaction>
</comment>
<dbReference type="InterPro" id="IPR002433">
    <property type="entry name" value="Orn_de-COase"/>
</dbReference>
<dbReference type="Proteomes" id="UP001235939">
    <property type="component" value="Chromosome 17"/>
</dbReference>
<dbReference type="EC" id="4.1.1.17" evidence="7"/>
<dbReference type="SUPFAM" id="SSF50621">
    <property type="entry name" value="Alanine racemase C-terminal domain-like"/>
    <property type="match status" value="1"/>
</dbReference>
<keyword evidence="3" id="KW-0663">Pyridoxal phosphate</keyword>
<evidence type="ECO:0000256" key="8">
    <source>
        <dbReference type="ARBA" id="ARBA00046672"/>
    </source>
</evidence>
<evidence type="ECO:0000256" key="3">
    <source>
        <dbReference type="ARBA" id="ARBA00022898"/>
    </source>
</evidence>
<gene>
    <name evidence="11" type="ORF">LAZ67_17002888</name>
</gene>
<dbReference type="PRINTS" id="PR01182">
    <property type="entry name" value="ORNDCRBXLASE"/>
</dbReference>
<evidence type="ECO:0000256" key="1">
    <source>
        <dbReference type="ARBA" id="ARBA00001933"/>
    </source>
</evidence>
<dbReference type="PRINTS" id="PR01179">
    <property type="entry name" value="ODADCRBXLASE"/>
</dbReference>
<keyword evidence="5" id="KW-0456">Lyase</keyword>
<sequence>MVCVQLTMNSISNGVLDKKSLTQVTDRPLAEVIREVALDTDQEDPFFVVNLDEIVGRHLLWKSELPDIHPFYAVKCNDSPVVIKLLAGLGVNFDCASLTEIKAVLALGVDPSRIIFANPCKSSSYIKYAAKVGVDMMTFDNEIELEKIKNCHPGAQVVLRLKVDDSQAMYQLGPKFGCHLSQARKLFATAKSLELDVLGVSFHVGSGCMSAEAFPKAIADAREAFDIAHELGLNPTLLDIGGGYPGSEQPPPMSQFEDMAASIRDSVEKYFPESCGVRVISEPGKFFVHTSFTLATKVIAKRPADIIDDTGEPTAMYYLNDGVFGTFICVIFEPTHFEPFPLVNRGRKPGPKCIVWGPTCDSYDKVMESNLLPDLEVGEWLAFPDQGSYTSVLSTPFNGFPNPIPRRLVLSTKI</sequence>
<reference evidence="11 12" key="1">
    <citation type="submission" date="2022-01" db="EMBL/GenBank/DDBJ databases">
        <title>A chromosomal length assembly of Cordylochernes scorpioides.</title>
        <authorList>
            <person name="Zeh D."/>
            <person name="Zeh J."/>
        </authorList>
    </citation>
    <scope>NUCLEOTIDE SEQUENCE [LARGE SCALE GENOMIC DNA]</scope>
    <source>
        <strain evidence="11">IN4F17</strain>
        <tissue evidence="11">Whole Body</tissue>
    </source>
</reference>
<comment type="similarity">
    <text evidence="2">Belongs to the Orn/Lys/Arg decarboxylase class-II family.</text>
</comment>
<dbReference type="Gene3D" id="3.20.20.10">
    <property type="entry name" value="Alanine racemase"/>
    <property type="match status" value="1"/>
</dbReference>
<organism evidence="11 12">
    <name type="scientific">Cordylochernes scorpioides</name>
    <dbReference type="NCBI Taxonomy" id="51811"/>
    <lineage>
        <taxon>Eukaryota</taxon>
        <taxon>Metazoa</taxon>
        <taxon>Ecdysozoa</taxon>
        <taxon>Arthropoda</taxon>
        <taxon>Chelicerata</taxon>
        <taxon>Arachnida</taxon>
        <taxon>Pseudoscorpiones</taxon>
        <taxon>Cheliferoidea</taxon>
        <taxon>Chernetidae</taxon>
        <taxon>Cordylochernes</taxon>
    </lineage>
</organism>
<comment type="pathway">
    <text evidence="6">Amine and polyamine biosynthesis; putrescine biosynthesis via L-ornithine pathway; putrescine from L-ornithine: step 1/1.</text>
</comment>
<dbReference type="PANTHER" id="PTHR11482">
    <property type="entry name" value="ARGININE/DIAMINOPIMELATE/ORNITHINE DECARBOXYLASE"/>
    <property type="match status" value="1"/>
</dbReference>
<feature type="non-terminal residue" evidence="11">
    <location>
        <position position="1"/>
    </location>
</feature>
<keyword evidence="12" id="KW-1185">Reference proteome</keyword>
<evidence type="ECO:0000256" key="2">
    <source>
        <dbReference type="ARBA" id="ARBA00008872"/>
    </source>
</evidence>
<dbReference type="InterPro" id="IPR022644">
    <property type="entry name" value="De-COase2_N"/>
</dbReference>
<proteinExistence type="inferred from homology"/>
<dbReference type="Gene3D" id="2.40.37.10">
    <property type="entry name" value="Lyase, Ornithine Decarboxylase, Chain A, domain 1"/>
    <property type="match status" value="1"/>
</dbReference>
<evidence type="ECO:0000313" key="12">
    <source>
        <dbReference type="Proteomes" id="UP001235939"/>
    </source>
</evidence>
<evidence type="ECO:0000259" key="10">
    <source>
        <dbReference type="Pfam" id="PF02784"/>
    </source>
</evidence>
<evidence type="ECO:0000313" key="11">
    <source>
        <dbReference type="EMBL" id="UYV79494.1"/>
    </source>
</evidence>
<dbReference type="EMBL" id="CP092879">
    <property type="protein sequence ID" value="UYV79494.1"/>
    <property type="molecule type" value="Genomic_DNA"/>
</dbReference>
<evidence type="ECO:0000256" key="5">
    <source>
        <dbReference type="ARBA" id="ARBA00023239"/>
    </source>
</evidence>
<dbReference type="InterPro" id="IPR000183">
    <property type="entry name" value="Orn/DAP/Arg_de-COase"/>
</dbReference>
<dbReference type="InterPro" id="IPR022653">
    <property type="entry name" value="De-COase2_pyr-phos_BS"/>
</dbReference>
<dbReference type="PANTHER" id="PTHR11482:SF6">
    <property type="entry name" value="ORNITHINE DECARBOXYLASE 1-RELATED"/>
    <property type="match status" value="1"/>
</dbReference>
<evidence type="ECO:0000256" key="9">
    <source>
        <dbReference type="ARBA" id="ARBA00049127"/>
    </source>
</evidence>
<accession>A0ABY6LF73</accession>
<dbReference type="InterPro" id="IPR009006">
    <property type="entry name" value="Ala_racemase/Decarboxylase_C"/>
</dbReference>
<name>A0ABY6LF73_9ARAC</name>
<protein>
    <recommendedName>
        <fullName evidence="7">ornithine decarboxylase</fullName>
        <ecNumber evidence="7">4.1.1.17</ecNumber>
    </recommendedName>
</protein>
<comment type="cofactor">
    <cofactor evidence="1">
        <name>pyridoxal 5'-phosphate</name>
        <dbReference type="ChEBI" id="CHEBI:597326"/>
    </cofactor>
</comment>
<evidence type="ECO:0000256" key="6">
    <source>
        <dbReference type="ARBA" id="ARBA00034115"/>
    </source>
</evidence>
<comment type="subunit">
    <text evidence="8">Homodimer. Only the dimer is catalytically active, as the active sites are constructed of residues from both monomers.</text>
</comment>
<evidence type="ECO:0000256" key="4">
    <source>
        <dbReference type="ARBA" id="ARBA00023115"/>
    </source>
</evidence>
<feature type="domain" description="Orn/DAP/Arg decarboxylase 2 N-terminal" evidence="10">
    <location>
        <begin position="51"/>
        <end position="288"/>
    </location>
</feature>
<dbReference type="PROSITE" id="PS00878">
    <property type="entry name" value="ODR_DC_2_1"/>
    <property type="match status" value="1"/>
</dbReference>